<keyword evidence="4" id="KW-1185">Reference proteome</keyword>
<dbReference type="AlphaFoldDB" id="A0A433CY45"/>
<dbReference type="Proteomes" id="UP000268093">
    <property type="component" value="Unassembled WGS sequence"/>
</dbReference>
<keyword evidence="2" id="KW-1133">Transmembrane helix</keyword>
<name>A0A433CY45_9FUNG</name>
<evidence type="ECO:0000313" key="3">
    <source>
        <dbReference type="EMBL" id="RUP43503.1"/>
    </source>
</evidence>
<protein>
    <submittedName>
        <fullName evidence="3">Uncharacterized protein</fullName>
    </submittedName>
</protein>
<comment type="caution">
    <text evidence="3">The sequence shown here is derived from an EMBL/GenBank/DDBJ whole genome shotgun (WGS) entry which is preliminary data.</text>
</comment>
<dbReference type="OrthoDB" id="2152535at2759"/>
<keyword evidence="2" id="KW-0472">Membrane</keyword>
<sequence length="221" mass="24453">MVRERSSNEKFLEWLGKNSALASIFTIFAATDVEMLSVLDSHFAGSTQHSLPKQQKTYVMPAMQDLSLETSPILHHGKLFSHHLCLPQPYKTPINTHPSSLQIRYNILIVRGYSIVPFPTLIFSAMHLIAKSLTRFYMEKPCVCNNNVDNNLVDDSTTLDENRDAVEMAERVAEVSATLEQTNLPVADVDEDMANRDTLVSNASDNGELGQSADGGNVCPA</sequence>
<evidence type="ECO:0000256" key="2">
    <source>
        <dbReference type="SAM" id="Phobius"/>
    </source>
</evidence>
<accession>A0A433CY45</accession>
<organism evidence="3 4">
    <name type="scientific">Jimgerdemannia flammicorona</name>
    <dbReference type="NCBI Taxonomy" id="994334"/>
    <lineage>
        <taxon>Eukaryota</taxon>
        <taxon>Fungi</taxon>
        <taxon>Fungi incertae sedis</taxon>
        <taxon>Mucoromycota</taxon>
        <taxon>Mucoromycotina</taxon>
        <taxon>Endogonomycetes</taxon>
        <taxon>Endogonales</taxon>
        <taxon>Endogonaceae</taxon>
        <taxon>Jimgerdemannia</taxon>
    </lineage>
</organism>
<proteinExistence type="predicted"/>
<evidence type="ECO:0000313" key="4">
    <source>
        <dbReference type="Proteomes" id="UP000268093"/>
    </source>
</evidence>
<keyword evidence="2" id="KW-0812">Transmembrane</keyword>
<feature type="region of interest" description="Disordered" evidence="1">
    <location>
        <begin position="200"/>
        <end position="221"/>
    </location>
</feature>
<reference evidence="3 4" key="1">
    <citation type="journal article" date="2018" name="New Phytol.">
        <title>Phylogenomics of Endogonaceae and evolution of mycorrhizas within Mucoromycota.</title>
        <authorList>
            <person name="Chang Y."/>
            <person name="Desiro A."/>
            <person name="Na H."/>
            <person name="Sandor L."/>
            <person name="Lipzen A."/>
            <person name="Clum A."/>
            <person name="Barry K."/>
            <person name="Grigoriev I.V."/>
            <person name="Martin F.M."/>
            <person name="Stajich J.E."/>
            <person name="Smith M.E."/>
            <person name="Bonito G."/>
            <person name="Spatafora J.W."/>
        </authorList>
    </citation>
    <scope>NUCLEOTIDE SEQUENCE [LARGE SCALE GENOMIC DNA]</scope>
    <source>
        <strain evidence="3 4">GMNB39</strain>
    </source>
</reference>
<dbReference type="EMBL" id="RBNI01010832">
    <property type="protein sequence ID" value="RUP43503.1"/>
    <property type="molecule type" value="Genomic_DNA"/>
</dbReference>
<gene>
    <name evidence="3" type="ORF">BC936DRAFT_137071</name>
</gene>
<feature type="transmembrane region" description="Helical" evidence="2">
    <location>
        <begin position="108"/>
        <end position="130"/>
    </location>
</feature>
<evidence type="ECO:0000256" key="1">
    <source>
        <dbReference type="SAM" id="MobiDB-lite"/>
    </source>
</evidence>